<proteinExistence type="predicted"/>
<comment type="caution">
    <text evidence="3">The sequence shown here is derived from an EMBL/GenBank/DDBJ whole genome shotgun (WGS) entry which is preliminary data.</text>
</comment>
<name>A0A1F5V657_9BACT</name>
<dbReference type="InterPro" id="IPR028098">
    <property type="entry name" value="Glyco_trans_4-like_N"/>
</dbReference>
<dbReference type="GO" id="GO:0016757">
    <property type="term" value="F:glycosyltransferase activity"/>
    <property type="evidence" value="ECO:0007669"/>
    <property type="project" value="InterPro"/>
</dbReference>
<dbReference type="STRING" id="1817863.A2Y62_14975"/>
<evidence type="ECO:0000259" key="1">
    <source>
        <dbReference type="Pfam" id="PF00534"/>
    </source>
</evidence>
<feature type="domain" description="Glycosyltransferase subfamily 4-like N-terminal" evidence="2">
    <location>
        <begin position="22"/>
        <end position="197"/>
    </location>
</feature>
<protein>
    <recommendedName>
        <fullName evidence="5">Glycosyl transferase family 1 domain-containing protein</fullName>
    </recommendedName>
</protein>
<organism evidence="3 4">
    <name type="scientific">Candidatus Fischerbacteria bacterium RBG_13_37_8</name>
    <dbReference type="NCBI Taxonomy" id="1817863"/>
    <lineage>
        <taxon>Bacteria</taxon>
        <taxon>Candidatus Fischeribacteriota</taxon>
    </lineage>
</organism>
<dbReference type="Pfam" id="PF00534">
    <property type="entry name" value="Glycos_transf_1"/>
    <property type="match status" value="2"/>
</dbReference>
<evidence type="ECO:0000313" key="4">
    <source>
        <dbReference type="Proteomes" id="UP000178943"/>
    </source>
</evidence>
<dbReference type="AlphaFoldDB" id="A0A1F5V657"/>
<reference evidence="3 4" key="1">
    <citation type="journal article" date="2016" name="Nat. Commun.">
        <title>Thousands of microbial genomes shed light on interconnected biogeochemical processes in an aquifer system.</title>
        <authorList>
            <person name="Anantharaman K."/>
            <person name="Brown C.T."/>
            <person name="Hug L.A."/>
            <person name="Sharon I."/>
            <person name="Castelle C.J."/>
            <person name="Probst A.J."/>
            <person name="Thomas B.C."/>
            <person name="Singh A."/>
            <person name="Wilkins M.J."/>
            <person name="Karaoz U."/>
            <person name="Brodie E.L."/>
            <person name="Williams K.H."/>
            <person name="Hubbard S.S."/>
            <person name="Banfield J.F."/>
        </authorList>
    </citation>
    <scope>NUCLEOTIDE SEQUENCE [LARGE SCALE GENOMIC DNA]</scope>
</reference>
<feature type="domain" description="Glycosyltransferase subfamily 4-like N-terminal" evidence="2">
    <location>
        <begin position="438"/>
        <end position="612"/>
    </location>
</feature>
<dbReference type="Proteomes" id="UP000178943">
    <property type="component" value="Unassembled WGS sequence"/>
</dbReference>
<dbReference type="PANTHER" id="PTHR45947">
    <property type="entry name" value="SULFOQUINOVOSYL TRANSFERASE SQD2"/>
    <property type="match status" value="1"/>
</dbReference>
<dbReference type="EMBL" id="MFGW01000250">
    <property type="protein sequence ID" value="OGF58391.1"/>
    <property type="molecule type" value="Genomic_DNA"/>
</dbReference>
<evidence type="ECO:0000259" key="2">
    <source>
        <dbReference type="Pfam" id="PF13439"/>
    </source>
</evidence>
<dbReference type="Pfam" id="PF13439">
    <property type="entry name" value="Glyco_transf_4"/>
    <property type="match status" value="2"/>
</dbReference>
<feature type="domain" description="Glycosyl transferase family 1" evidence="1">
    <location>
        <begin position="207"/>
        <end position="383"/>
    </location>
</feature>
<dbReference type="NCBIfam" id="NF038011">
    <property type="entry name" value="PelF"/>
    <property type="match status" value="1"/>
</dbReference>
<evidence type="ECO:0008006" key="5">
    <source>
        <dbReference type="Google" id="ProtNLM"/>
    </source>
</evidence>
<evidence type="ECO:0000313" key="3">
    <source>
        <dbReference type="EMBL" id="OGF58391.1"/>
    </source>
</evidence>
<dbReference type="CDD" id="cd03801">
    <property type="entry name" value="GT4_PimA-like"/>
    <property type="match status" value="2"/>
</dbReference>
<dbReference type="InterPro" id="IPR047691">
    <property type="entry name" value="PelF-like"/>
</dbReference>
<feature type="domain" description="Glycosyl transferase family 1" evidence="1">
    <location>
        <begin position="623"/>
        <end position="796"/>
    </location>
</feature>
<dbReference type="PANTHER" id="PTHR45947:SF3">
    <property type="entry name" value="SULFOQUINOVOSYL TRANSFERASE SQD2"/>
    <property type="match status" value="1"/>
</dbReference>
<gene>
    <name evidence="3" type="ORF">A2Y62_14975</name>
</gene>
<dbReference type="InterPro" id="IPR001296">
    <property type="entry name" value="Glyco_trans_1"/>
</dbReference>
<sequence length="824" mass="92434">MSNKEDKIHILFVNPFSSSIGVSGADKSLLSLIAGLDKNKYKVSVAFPIKSRYLEETTDSFYREEYEKSGAKLYHMRMCVLYRTKNPFALLKNLLFLIPNIINLIRIIKREKVTIVHSNNTAIIGSGIAARICGIPSVYHVREIIGKPKIMRFLYPRLINRLADVIICISEAVALMFLENSVPHYKAVVVYNGIDLSHFNKPLDSMKLKREFTIPEASPLIGIVGRISPRKGHVYFIEAAAKIIKEIPDAKFYIIGWVESHAQVYTELLNKLKTLINSLGLYKQVMFTGVRKDIPDIMASLDIIVMASASAAAPEPFGRVIVEAMAAGKPVVSTNEGGAPELIEDGKTGILVPPADSEALAQAVLSLLKNKELKKNMGALAKESVQNKFSEHTMVANTERYYREIISESHPELARQQFQTEPKKTILYVNPFSSAIGVSGADVCLLDLINALDKNKYRIFVALPTKSQFNKELRTSYYYNDYIAAGANVHYVRMCLFYRTLNIFAIAKNILELMPNVIGLVKLIRKHKVKIIHSNNMALIAPGIAAKITGIPCIYHIREIIRHPKIAATAYPYIITKLADKIICISEAAASMFRKFNSKERDLHVIYDGIDLTMFHPDIDGTKLRKELNLSTDIPLIGMVGRISKRKGHIYFIEACKLIKQKIPNAKFVIAGWIDSEFKPYLELLNAVTSRIEQLGLKNDVYFLGNRRDVPEIMKALDVHIMASSSYAAPEPFGRVIVESMAIGTPVIATRDGATPEIINGENGILVPILNSEAIAEKVIFLLENKDYYEKIVQNSISTAHEKFDMKNSTHEIITLYEDIMERK</sequence>
<dbReference type="SUPFAM" id="SSF53756">
    <property type="entry name" value="UDP-Glycosyltransferase/glycogen phosphorylase"/>
    <property type="match status" value="2"/>
</dbReference>
<dbReference type="Gene3D" id="3.40.50.2000">
    <property type="entry name" value="Glycogen Phosphorylase B"/>
    <property type="match status" value="4"/>
</dbReference>
<dbReference type="InterPro" id="IPR050194">
    <property type="entry name" value="Glycosyltransferase_grp1"/>
</dbReference>
<accession>A0A1F5V657</accession>